<keyword evidence="4" id="KW-0813">Transport</keyword>
<dbReference type="GO" id="GO:0005524">
    <property type="term" value="F:ATP binding"/>
    <property type="evidence" value="ECO:0007669"/>
    <property type="project" value="UniProtKB-KW"/>
</dbReference>
<dbReference type="Gene3D" id="1.20.1560.10">
    <property type="entry name" value="ABC transporter type 1, transmembrane domain"/>
    <property type="match status" value="1"/>
</dbReference>
<dbReference type="GO" id="GO:0005886">
    <property type="term" value="C:plasma membrane"/>
    <property type="evidence" value="ECO:0007669"/>
    <property type="project" value="UniProtKB-SubCell"/>
</dbReference>
<evidence type="ECO:0000256" key="8">
    <source>
        <dbReference type="ARBA" id="ARBA00022989"/>
    </source>
</evidence>
<dbReference type="InterPro" id="IPR039421">
    <property type="entry name" value="Type_1_exporter"/>
</dbReference>
<protein>
    <recommendedName>
        <fullName evidence="11">Multidrug resistance-like ATP-binding protein MdlB</fullName>
        <ecNumber evidence="3">7.6.2.2</ecNumber>
    </recommendedName>
</protein>
<evidence type="ECO:0000259" key="14">
    <source>
        <dbReference type="PROSITE" id="PS50929"/>
    </source>
</evidence>
<dbReference type="OrthoDB" id="9806127at2"/>
<organism evidence="15 16">
    <name type="scientific">Pantoea rodasii</name>
    <dbReference type="NCBI Taxonomy" id="1076549"/>
    <lineage>
        <taxon>Bacteria</taxon>
        <taxon>Pseudomonadati</taxon>
        <taxon>Pseudomonadota</taxon>
        <taxon>Gammaproteobacteria</taxon>
        <taxon>Enterobacterales</taxon>
        <taxon>Erwiniaceae</taxon>
        <taxon>Pantoea</taxon>
    </lineage>
</organism>
<dbReference type="InterPro" id="IPR027417">
    <property type="entry name" value="P-loop_NTPase"/>
</dbReference>
<evidence type="ECO:0000256" key="1">
    <source>
        <dbReference type="ARBA" id="ARBA00004651"/>
    </source>
</evidence>
<dbReference type="PROSITE" id="PS00211">
    <property type="entry name" value="ABC_TRANSPORTER_1"/>
    <property type="match status" value="1"/>
</dbReference>
<accession>A0A2M9WHC4</accession>
<gene>
    <name evidence="15" type="ORF">PRCB_02680</name>
</gene>
<evidence type="ECO:0000256" key="9">
    <source>
        <dbReference type="ARBA" id="ARBA00023136"/>
    </source>
</evidence>
<evidence type="ECO:0000256" key="4">
    <source>
        <dbReference type="ARBA" id="ARBA00022448"/>
    </source>
</evidence>
<comment type="catalytic activity">
    <reaction evidence="10">
        <text>ATP + H2O + xenobioticSide 1 = ADP + phosphate + xenobioticSide 2.</text>
        <dbReference type="EC" id="7.6.2.2"/>
    </reaction>
</comment>
<feature type="domain" description="ABC transporter" evidence="13">
    <location>
        <begin position="331"/>
        <end position="566"/>
    </location>
</feature>
<evidence type="ECO:0000256" key="6">
    <source>
        <dbReference type="ARBA" id="ARBA00022741"/>
    </source>
</evidence>
<dbReference type="InterPro" id="IPR003593">
    <property type="entry name" value="AAA+_ATPase"/>
</dbReference>
<dbReference type="SMART" id="SM00382">
    <property type="entry name" value="AAA"/>
    <property type="match status" value="1"/>
</dbReference>
<evidence type="ECO:0000256" key="3">
    <source>
        <dbReference type="ARBA" id="ARBA00012191"/>
    </source>
</evidence>
<dbReference type="RefSeq" id="WP_100700211.1">
    <property type="nucleotide sequence ID" value="NZ_PIQI01000009.1"/>
</dbReference>
<evidence type="ECO:0000256" key="12">
    <source>
        <dbReference type="SAM" id="Phobius"/>
    </source>
</evidence>
<feature type="domain" description="ABC transmembrane type-1" evidence="14">
    <location>
        <begin position="20"/>
        <end position="296"/>
    </location>
</feature>
<feature type="transmembrane region" description="Helical" evidence="12">
    <location>
        <begin position="52"/>
        <end position="72"/>
    </location>
</feature>
<evidence type="ECO:0000256" key="5">
    <source>
        <dbReference type="ARBA" id="ARBA00022692"/>
    </source>
</evidence>
<keyword evidence="16" id="KW-1185">Reference proteome</keyword>
<feature type="transmembrane region" description="Helical" evidence="12">
    <location>
        <begin position="154"/>
        <end position="173"/>
    </location>
</feature>
<reference evidence="15 16" key="1">
    <citation type="submission" date="2017-11" db="EMBL/GenBank/DDBJ databases">
        <title>The genome sequence of Pantoea rodasii DSM 26611.</title>
        <authorList>
            <person name="Gao J."/>
            <person name="Mao X."/>
            <person name="Sun J."/>
        </authorList>
    </citation>
    <scope>NUCLEOTIDE SEQUENCE [LARGE SCALE GENOMIC DNA]</scope>
    <source>
        <strain evidence="15 16">DSM 26611</strain>
    </source>
</reference>
<evidence type="ECO:0000256" key="10">
    <source>
        <dbReference type="ARBA" id="ARBA00034018"/>
    </source>
</evidence>
<dbReference type="SUPFAM" id="SSF52540">
    <property type="entry name" value="P-loop containing nucleoside triphosphate hydrolases"/>
    <property type="match status" value="1"/>
</dbReference>
<evidence type="ECO:0000259" key="13">
    <source>
        <dbReference type="PROSITE" id="PS50893"/>
    </source>
</evidence>
<dbReference type="EC" id="7.6.2.2" evidence="3"/>
<dbReference type="GO" id="GO:0008559">
    <property type="term" value="F:ABC-type xenobiotic transporter activity"/>
    <property type="evidence" value="ECO:0007669"/>
    <property type="project" value="UniProtKB-EC"/>
</dbReference>
<comment type="subcellular location">
    <subcellularLocation>
        <location evidence="1">Cell membrane</location>
        <topology evidence="1">Multi-pass membrane protein</topology>
    </subcellularLocation>
</comment>
<proteinExistence type="inferred from homology"/>
<comment type="caution">
    <text evidence="15">The sequence shown here is derived from an EMBL/GenBank/DDBJ whole genome shotgun (WGS) entry which is preliminary data.</text>
</comment>
<dbReference type="SUPFAM" id="SSF90123">
    <property type="entry name" value="ABC transporter transmembrane region"/>
    <property type="match status" value="1"/>
</dbReference>
<dbReference type="Pfam" id="PF00664">
    <property type="entry name" value="ABC_membrane"/>
    <property type="match status" value="1"/>
</dbReference>
<keyword evidence="7" id="KW-0067">ATP-binding</keyword>
<dbReference type="FunFam" id="3.40.50.300:FF:000604">
    <property type="entry name" value="ABC transporter B family member 28"/>
    <property type="match status" value="1"/>
</dbReference>
<feature type="transmembrane region" description="Helical" evidence="12">
    <location>
        <begin position="241"/>
        <end position="260"/>
    </location>
</feature>
<dbReference type="Proteomes" id="UP000232062">
    <property type="component" value="Unassembled WGS sequence"/>
</dbReference>
<dbReference type="InterPro" id="IPR017871">
    <property type="entry name" value="ABC_transporter-like_CS"/>
</dbReference>
<dbReference type="AlphaFoldDB" id="A0A2M9WHC4"/>
<dbReference type="Pfam" id="PF00005">
    <property type="entry name" value="ABC_tran"/>
    <property type="match status" value="1"/>
</dbReference>
<dbReference type="EMBL" id="PIQI01000009">
    <property type="protein sequence ID" value="PJZ06937.1"/>
    <property type="molecule type" value="Genomic_DNA"/>
</dbReference>
<keyword evidence="9 12" id="KW-0472">Membrane</keyword>
<keyword evidence="5 12" id="KW-0812">Transmembrane</keyword>
<evidence type="ECO:0000256" key="11">
    <source>
        <dbReference type="ARBA" id="ARBA00040960"/>
    </source>
</evidence>
<sequence>MKSPSKLLTAQILPALSLNLLSGILITASYLLQALLFTQLIIGLNASTSNTLMMLIVMLAGNALLRAVLIGFRAMQTEQLAANVRTRLRQQLFRPLLTPGFDVMQHHSATKLQVTLGEGVEVMEGFYSRYLPALLLALLSGAATVITLASFDLFSGAILLLFMVACPVLDHLFMRQQRQHIVGVFAAMQRFAEDLMDALRGMLTLKACNAVPRFREKMAGHAASLRHESMKTLRVTMMRGGITRFISLLGTCGLLIINAWRTMQGAVDPALLLLTLFITWEAFRPILQLETVFHTLWAAQEMRPAIQEMAASTATVHDPDFPHPMPAGHTLRLEAITYRWPGQPKALFNNLTLTIAENRHTAFIGPSGSGKSTLFQLITRFIAPESGAIFLGDEPISELSIAAFRRRVSWVSQQVFLIDGTLAENLRLGRPDATEAAIWQALQQAQLAEWVQTLPQRLNTLVGENGGLLSGGQRQRLAIARALLKQSPILILDEITSNLDVVNEAAIQRVISSLSGHCTLISIAHRLNTIAQADHIVVLQDGDIIEQGSPASLRLENGYYASLLQSQETTH</sequence>
<evidence type="ECO:0000256" key="2">
    <source>
        <dbReference type="ARBA" id="ARBA00006526"/>
    </source>
</evidence>
<dbReference type="InterPro" id="IPR003439">
    <property type="entry name" value="ABC_transporter-like_ATP-bd"/>
</dbReference>
<dbReference type="InterPro" id="IPR036640">
    <property type="entry name" value="ABC1_TM_sf"/>
</dbReference>
<dbReference type="Gene3D" id="3.40.50.300">
    <property type="entry name" value="P-loop containing nucleotide triphosphate hydrolases"/>
    <property type="match status" value="1"/>
</dbReference>
<dbReference type="PROSITE" id="PS50893">
    <property type="entry name" value="ABC_TRANSPORTER_2"/>
    <property type="match status" value="1"/>
</dbReference>
<feature type="transmembrane region" description="Helical" evidence="12">
    <location>
        <begin position="130"/>
        <end position="148"/>
    </location>
</feature>
<evidence type="ECO:0000256" key="7">
    <source>
        <dbReference type="ARBA" id="ARBA00022840"/>
    </source>
</evidence>
<comment type="similarity">
    <text evidence="2">Belongs to the ABC transporter superfamily. Drug exporter-2 (TC 3.A.1.117) family.</text>
</comment>
<feature type="transmembrane region" description="Helical" evidence="12">
    <location>
        <begin position="12"/>
        <end position="32"/>
    </location>
</feature>
<dbReference type="GO" id="GO:0005737">
    <property type="term" value="C:cytoplasm"/>
    <property type="evidence" value="ECO:0007669"/>
    <property type="project" value="UniProtKB-ARBA"/>
</dbReference>
<keyword evidence="6" id="KW-0547">Nucleotide-binding</keyword>
<evidence type="ECO:0000313" key="15">
    <source>
        <dbReference type="EMBL" id="PJZ06937.1"/>
    </source>
</evidence>
<dbReference type="PANTHER" id="PTHR24221:SF261">
    <property type="entry name" value="GLUTATHIONE_L-CYSTEINE TRANSPORT SYSTEM ATP-BINDING_PERMEASE PROTEIN CYDD"/>
    <property type="match status" value="1"/>
</dbReference>
<dbReference type="PANTHER" id="PTHR24221">
    <property type="entry name" value="ATP-BINDING CASSETTE SUB-FAMILY B"/>
    <property type="match status" value="1"/>
</dbReference>
<evidence type="ECO:0000313" key="16">
    <source>
        <dbReference type="Proteomes" id="UP000232062"/>
    </source>
</evidence>
<dbReference type="PROSITE" id="PS50929">
    <property type="entry name" value="ABC_TM1F"/>
    <property type="match status" value="1"/>
</dbReference>
<dbReference type="GO" id="GO:0016887">
    <property type="term" value="F:ATP hydrolysis activity"/>
    <property type="evidence" value="ECO:0007669"/>
    <property type="project" value="InterPro"/>
</dbReference>
<dbReference type="STRING" id="1076549.HA45_19145"/>
<dbReference type="InterPro" id="IPR011527">
    <property type="entry name" value="ABC1_TM_dom"/>
</dbReference>
<name>A0A2M9WHC4_9GAMM</name>
<dbReference type="GO" id="GO:0034040">
    <property type="term" value="F:ATPase-coupled lipid transmembrane transporter activity"/>
    <property type="evidence" value="ECO:0007669"/>
    <property type="project" value="TreeGrafter"/>
</dbReference>
<keyword evidence="8 12" id="KW-1133">Transmembrane helix</keyword>